<dbReference type="InterPro" id="IPR051131">
    <property type="entry name" value="NEK_Ser/Thr_kinase_NIMA"/>
</dbReference>
<dbReference type="Gene3D" id="1.10.510.10">
    <property type="entry name" value="Transferase(Phosphotransferase) domain 1"/>
    <property type="match status" value="1"/>
</dbReference>
<dbReference type="InterPro" id="IPR017441">
    <property type="entry name" value="Protein_kinase_ATP_BS"/>
</dbReference>
<dbReference type="InterPro" id="IPR011009">
    <property type="entry name" value="Kinase-like_dom_sf"/>
</dbReference>
<evidence type="ECO:0000256" key="1">
    <source>
        <dbReference type="ARBA" id="ARBA00010886"/>
    </source>
</evidence>
<evidence type="ECO:0000259" key="11">
    <source>
        <dbReference type="PROSITE" id="PS50011"/>
    </source>
</evidence>
<dbReference type="PROSITE" id="PS50011">
    <property type="entry name" value="PROTEIN_KINASE_DOM"/>
    <property type="match status" value="1"/>
</dbReference>
<dbReference type="Gene3D" id="3.30.200.20">
    <property type="entry name" value="Phosphorylase Kinase, domain 1"/>
    <property type="match status" value="1"/>
</dbReference>
<evidence type="ECO:0000256" key="2">
    <source>
        <dbReference type="ARBA" id="ARBA00012513"/>
    </source>
</evidence>
<keyword evidence="7 10" id="KW-0067">ATP-binding</keyword>
<evidence type="ECO:0000256" key="7">
    <source>
        <dbReference type="ARBA" id="ARBA00022840"/>
    </source>
</evidence>
<evidence type="ECO:0000313" key="12">
    <source>
        <dbReference type="EMBL" id="EGB10534.1"/>
    </source>
</evidence>
<keyword evidence="13" id="KW-1185">Reference proteome</keyword>
<dbReference type="AlphaFoldDB" id="F0Y3P8"/>
<evidence type="ECO:0000256" key="8">
    <source>
        <dbReference type="ARBA" id="ARBA00047899"/>
    </source>
</evidence>
<dbReference type="SMART" id="SM00220">
    <property type="entry name" value="S_TKc"/>
    <property type="match status" value="1"/>
</dbReference>
<dbReference type="InParanoid" id="F0Y3P8"/>
<keyword evidence="6" id="KW-0418">Kinase</keyword>
<comment type="catalytic activity">
    <reaction evidence="9">
        <text>L-seryl-[protein] + ATP = O-phospho-L-seryl-[protein] + ADP + H(+)</text>
        <dbReference type="Rhea" id="RHEA:17989"/>
        <dbReference type="Rhea" id="RHEA-COMP:9863"/>
        <dbReference type="Rhea" id="RHEA-COMP:11604"/>
        <dbReference type="ChEBI" id="CHEBI:15378"/>
        <dbReference type="ChEBI" id="CHEBI:29999"/>
        <dbReference type="ChEBI" id="CHEBI:30616"/>
        <dbReference type="ChEBI" id="CHEBI:83421"/>
        <dbReference type="ChEBI" id="CHEBI:456216"/>
        <dbReference type="EC" id="2.7.11.1"/>
    </reaction>
</comment>
<feature type="domain" description="Protein kinase" evidence="11">
    <location>
        <begin position="4"/>
        <end position="275"/>
    </location>
</feature>
<evidence type="ECO:0000313" key="13">
    <source>
        <dbReference type="Proteomes" id="UP000002729"/>
    </source>
</evidence>
<name>F0Y3P8_AURAN</name>
<dbReference type="PANTHER" id="PTHR44899:SF3">
    <property type="entry name" value="SERINE_THREONINE-PROTEIN KINASE NEK1"/>
    <property type="match status" value="1"/>
</dbReference>
<evidence type="ECO:0000256" key="10">
    <source>
        <dbReference type="PROSITE-ProRule" id="PRU10141"/>
    </source>
</evidence>
<dbReference type="KEGG" id="aaf:AURANDRAFT_23783"/>
<reference evidence="12 13" key="1">
    <citation type="journal article" date="2011" name="Proc. Natl. Acad. Sci. U.S.A.">
        <title>Niche of harmful alga Aureococcus anophagefferens revealed through ecogenomics.</title>
        <authorList>
            <person name="Gobler C.J."/>
            <person name="Berry D.L."/>
            <person name="Dyhrman S.T."/>
            <person name="Wilhelm S.W."/>
            <person name="Salamov A."/>
            <person name="Lobanov A.V."/>
            <person name="Zhang Y."/>
            <person name="Collier J.L."/>
            <person name="Wurch L.L."/>
            <person name="Kustka A.B."/>
            <person name="Dill B.D."/>
            <person name="Shah M."/>
            <person name="VerBerkmoes N.C."/>
            <person name="Kuo A."/>
            <person name="Terry A."/>
            <person name="Pangilinan J."/>
            <person name="Lindquist E.A."/>
            <person name="Lucas S."/>
            <person name="Paulsen I.T."/>
            <person name="Hattenrath-Lehmann T.K."/>
            <person name="Talmage S.C."/>
            <person name="Walker E.A."/>
            <person name="Koch F."/>
            <person name="Burson A.M."/>
            <person name="Marcoval M.A."/>
            <person name="Tang Y.Z."/>
            <person name="Lecleir G.R."/>
            <person name="Coyne K.J."/>
            <person name="Berg G.M."/>
            <person name="Bertrand E.M."/>
            <person name="Saito M.A."/>
            <person name="Gladyshev V.N."/>
            <person name="Grigoriev I.V."/>
        </authorList>
    </citation>
    <scope>NUCLEOTIDE SEQUENCE [LARGE SCALE GENOMIC DNA]</scope>
    <source>
        <strain evidence="13">CCMP 1984</strain>
    </source>
</reference>
<dbReference type="FunFam" id="3.30.200.20:FF:000097">
    <property type="entry name" value="Probable serine/threonine-protein kinase nek1"/>
    <property type="match status" value="1"/>
</dbReference>
<dbReference type="OMA" id="NNKDIWA"/>
<dbReference type="PROSITE" id="PS00107">
    <property type="entry name" value="PROTEIN_KINASE_ATP"/>
    <property type="match status" value="1"/>
</dbReference>
<sequence length="276" mass="30558">MEKYDCKKVVGKGSYGSAIVAKRKKDGLVCVVKTIALARLSRGEAKLVRQEAKLLATLRHPHIVSHLESFLRRNSSGGRELCIVMEYCECGDLEKWVAVRRRARQRPSESSALRVFAQLCMALEHVHAHRVVHRDVKTSNAFVTRDGGGRDVVKLGDFGISRVLDATGDLAATAVGTPCYMAPELLDEKPYDYKADVWSVGCVLFELVALKRAFEARSMPALVRLVMYGAANNSPAYPKLGGSFSPELRRLQTELLAKRPRDRPDIVDVLARPVVA</sequence>
<evidence type="ECO:0000256" key="3">
    <source>
        <dbReference type="ARBA" id="ARBA00022527"/>
    </source>
</evidence>
<dbReference type="PIRSF" id="PIRSF000654">
    <property type="entry name" value="Integrin-linked_kinase"/>
    <property type="match status" value="1"/>
</dbReference>
<proteinExistence type="inferred from homology"/>
<dbReference type="Pfam" id="PF00069">
    <property type="entry name" value="Pkinase"/>
    <property type="match status" value="1"/>
</dbReference>
<dbReference type="GeneID" id="20219811"/>
<dbReference type="GO" id="GO:0004674">
    <property type="term" value="F:protein serine/threonine kinase activity"/>
    <property type="evidence" value="ECO:0007669"/>
    <property type="project" value="UniProtKB-KW"/>
</dbReference>
<dbReference type="EMBL" id="GL833124">
    <property type="protein sequence ID" value="EGB10534.1"/>
    <property type="molecule type" value="Genomic_DNA"/>
</dbReference>
<gene>
    <name evidence="12" type="ORF">AURANDRAFT_23783</name>
</gene>
<dbReference type="PANTHER" id="PTHR44899">
    <property type="entry name" value="CAMK FAMILY PROTEIN KINASE"/>
    <property type="match status" value="1"/>
</dbReference>
<dbReference type="SUPFAM" id="SSF56112">
    <property type="entry name" value="Protein kinase-like (PK-like)"/>
    <property type="match status" value="1"/>
</dbReference>
<feature type="binding site" evidence="10">
    <location>
        <position position="33"/>
    </location>
    <ligand>
        <name>ATP</name>
        <dbReference type="ChEBI" id="CHEBI:30616"/>
    </ligand>
</feature>
<dbReference type="Proteomes" id="UP000002729">
    <property type="component" value="Unassembled WGS sequence"/>
</dbReference>
<evidence type="ECO:0000256" key="4">
    <source>
        <dbReference type="ARBA" id="ARBA00022679"/>
    </source>
</evidence>
<evidence type="ECO:0000256" key="6">
    <source>
        <dbReference type="ARBA" id="ARBA00022777"/>
    </source>
</evidence>
<dbReference type="InterPro" id="IPR000719">
    <property type="entry name" value="Prot_kinase_dom"/>
</dbReference>
<dbReference type="OrthoDB" id="248923at2759"/>
<protein>
    <recommendedName>
        <fullName evidence="2">non-specific serine/threonine protein kinase</fullName>
        <ecNumber evidence="2">2.7.11.1</ecNumber>
    </recommendedName>
</protein>
<comment type="catalytic activity">
    <reaction evidence="8">
        <text>L-threonyl-[protein] + ATP = O-phospho-L-threonyl-[protein] + ADP + H(+)</text>
        <dbReference type="Rhea" id="RHEA:46608"/>
        <dbReference type="Rhea" id="RHEA-COMP:11060"/>
        <dbReference type="Rhea" id="RHEA-COMP:11605"/>
        <dbReference type="ChEBI" id="CHEBI:15378"/>
        <dbReference type="ChEBI" id="CHEBI:30013"/>
        <dbReference type="ChEBI" id="CHEBI:30616"/>
        <dbReference type="ChEBI" id="CHEBI:61977"/>
        <dbReference type="ChEBI" id="CHEBI:456216"/>
        <dbReference type="EC" id="2.7.11.1"/>
    </reaction>
</comment>
<keyword evidence="5 10" id="KW-0547">Nucleotide-binding</keyword>
<dbReference type="RefSeq" id="XP_009035320.1">
    <property type="nucleotide sequence ID" value="XM_009037072.1"/>
</dbReference>
<dbReference type="EC" id="2.7.11.1" evidence="2"/>
<accession>F0Y3P8</accession>
<feature type="non-terminal residue" evidence="12">
    <location>
        <position position="276"/>
    </location>
</feature>
<comment type="similarity">
    <text evidence="1">Belongs to the protein kinase superfamily. NEK Ser/Thr protein kinase family. NIMA subfamily.</text>
</comment>
<keyword evidence="3" id="KW-0723">Serine/threonine-protein kinase</keyword>
<keyword evidence="4" id="KW-0808">Transferase</keyword>
<organism evidence="13">
    <name type="scientific">Aureococcus anophagefferens</name>
    <name type="common">Harmful bloom alga</name>
    <dbReference type="NCBI Taxonomy" id="44056"/>
    <lineage>
        <taxon>Eukaryota</taxon>
        <taxon>Sar</taxon>
        <taxon>Stramenopiles</taxon>
        <taxon>Ochrophyta</taxon>
        <taxon>Pelagophyceae</taxon>
        <taxon>Pelagomonadales</taxon>
        <taxon>Pelagomonadaceae</taxon>
        <taxon>Aureococcus</taxon>
    </lineage>
</organism>
<dbReference type="CDD" id="cd08215">
    <property type="entry name" value="STKc_Nek"/>
    <property type="match status" value="1"/>
</dbReference>
<evidence type="ECO:0000256" key="9">
    <source>
        <dbReference type="ARBA" id="ARBA00048679"/>
    </source>
</evidence>
<evidence type="ECO:0000256" key="5">
    <source>
        <dbReference type="ARBA" id="ARBA00022741"/>
    </source>
</evidence>
<dbReference type="eggNOG" id="KOG0589">
    <property type="taxonomic scope" value="Eukaryota"/>
</dbReference>
<dbReference type="GO" id="GO:0005524">
    <property type="term" value="F:ATP binding"/>
    <property type="evidence" value="ECO:0007669"/>
    <property type="project" value="UniProtKB-UniRule"/>
</dbReference>